<protein>
    <submittedName>
        <fullName evidence="1">Uncharacterized protein</fullName>
    </submittedName>
</protein>
<organism evidence="1 2">
    <name type="scientific">Paramuricea clavata</name>
    <name type="common">Red gorgonian</name>
    <name type="synonym">Violescent sea-whip</name>
    <dbReference type="NCBI Taxonomy" id="317549"/>
    <lineage>
        <taxon>Eukaryota</taxon>
        <taxon>Metazoa</taxon>
        <taxon>Cnidaria</taxon>
        <taxon>Anthozoa</taxon>
        <taxon>Octocorallia</taxon>
        <taxon>Malacalcyonacea</taxon>
        <taxon>Plexauridae</taxon>
        <taxon>Paramuricea</taxon>
    </lineage>
</organism>
<dbReference type="InterPro" id="IPR033602">
    <property type="entry name" value="CIMAP3"/>
</dbReference>
<accession>A0A7D9EF44</accession>
<dbReference type="Proteomes" id="UP001152795">
    <property type="component" value="Unassembled WGS sequence"/>
</dbReference>
<dbReference type="OrthoDB" id="8189408at2759"/>
<dbReference type="InterPro" id="IPR010736">
    <property type="entry name" value="SHIPPO-rpt"/>
</dbReference>
<comment type="caution">
    <text evidence="1">The sequence shown here is derived from an EMBL/GenBank/DDBJ whole genome shotgun (WGS) entry which is preliminary data.</text>
</comment>
<dbReference type="PANTHER" id="PTHR31508:SF2">
    <property type="entry name" value="PROTEIN PITCHFORK"/>
    <property type="match status" value="1"/>
</dbReference>
<dbReference type="PANTHER" id="PTHR31508">
    <property type="entry name" value="PROTEIN PITCHFORK"/>
    <property type="match status" value="1"/>
</dbReference>
<dbReference type="Pfam" id="PF07004">
    <property type="entry name" value="SHIPPO-rpt"/>
    <property type="match status" value="2"/>
</dbReference>
<reference evidence="1" key="1">
    <citation type="submission" date="2020-04" db="EMBL/GenBank/DDBJ databases">
        <authorList>
            <person name="Alioto T."/>
            <person name="Alioto T."/>
            <person name="Gomez Garrido J."/>
        </authorList>
    </citation>
    <scope>NUCLEOTIDE SEQUENCE</scope>
    <source>
        <strain evidence="1">A484AB</strain>
    </source>
</reference>
<dbReference type="AlphaFoldDB" id="A0A7D9EF44"/>
<evidence type="ECO:0000313" key="1">
    <source>
        <dbReference type="EMBL" id="CAB4007030.1"/>
    </source>
</evidence>
<evidence type="ECO:0000313" key="2">
    <source>
        <dbReference type="Proteomes" id="UP001152795"/>
    </source>
</evidence>
<name>A0A7D9EF44_PARCT</name>
<dbReference type="EMBL" id="CACRXK020005678">
    <property type="protein sequence ID" value="CAB4007030.1"/>
    <property type="molecule type" value="Genomic_DNA"/>
</dbReference>
<dbReference type="GO" id="GO:0031344">
    <property type="term" value="P:regulation of cell projection organization"/>
    <property type="evidence" value="ECO:0007669"/>
    <property type="project" value="TreeGrafter"/>
</dbReference>
<keyword evidence="2" id="KW-1185">Reference proteome</keyword>
<gene>
    <name evidence="1" type="ORF">PACLA_8A086540</name>
</gene>
<sequence>MTRVSDEKCSVAFGTTLDRELLPLKVPPTRFGNQLRIPRAPNLGPGRYNNDEVSTFTYELEHRPGCNKGYSLGARTANRFDKPLHLDTPGPPTHQEINGKPREFSPAFRPFQTGASRLPPVNKNSQEHGLPGPGTYEHKVSQNRKVKYLGSFGGPQTLVTSIRMKCTGNGEKDTCCSCYEEPNGDYYEYKKKALCRPCYNKNMKTETKFSRSVLHHFTKVRDCSGVHNHEGTNAKLRLMTDKDLKKLRYKEAYFSLYF</sequence>
<dbReference type="GO" id="GO:0008092">
    <property type="term" value="F:cytoskeletal protein binding"/>
    <property type="evidence" value="ECO:0007669"/>
    <property type="project" value="TreeGrafter"/>
</dbReference>
<proteinExistence type="predicted"/>